<evidence type="ECO:0000313" key="1">
    <source>
        <dbReference type="EMBL" id="CBH95494.1"/>
    </source>
</evidence>
<protein>
    <submittedName>
        <fullName evidence="1">Uncharacterized protein</fullName>
    </submittedName>
</protein>
<proteinExistence type="predicted"/>
<reference evidence="1" key="1">
    <citation type="submission" date="2009-10" db="EMBL/GenBank/DDBJ databases">
        <title>Diversity of trophic interactions inside an arsenic-rich microbial ecosystem.</title>
        <authorList>
            <person name="Bertin P.N."/>
            <person name="Heinrich-Salmeron A."/>
            <person name="Pelletier E."/>
            <person name="Goulhen-Chollet F."/>
            <person name="Arsene-Ploetze F."/>
            <person name="Gallien S."/>
            <person name="Calteau A."/>
            <person name="Vallenet D."/>
            <person name="Casiot C."/>
            <person name="Chane-Woon-Ming B."/>
            <person name="Giloteaux L."/>
            <person name="Barakat M."/>
            <person name="Bonnefoy V."/>
            <person name="Bruneel O."/>
            <person name="Chandler M."/>
            <person name="Cleiss J."/>
            <person name="Duran R."/>
            <person name="Elbaz-Poulichet F."/>
            <person name="Fonknechten N."/>
            <person name="Lauga B."/>
            <person name="Mornico D."/>
            <person name="Ortet P."/>
            <person name="Schaeffer C."/>
            <person name="Siguier P."/>
            <person name="Alexander Thil Smith A."/>
            <person name="Van Dorsselaer A."/>
            <person name="Weissenbach J."/>
            <person name="Medigue C."/>
            <person name="Le Paslier D."/>
        </authorList>
    </citation>
    <scope>NUCLEOTIDE SEQUENCE</scope>
</reference>
<accession>E6PKP3</accession>
<sequence>MTTVFAASIQGLGHQPTCQAHNTAGRYNGTA</sequence>
<gene>
    <name evidence="1" type="ORF">CARN2_0894</name>
</gene>
<name>E6PKP3_9ZZZZ</name>
<dbReference type="AlphaFoldDB" id="E6PKP3"/>
<dbReference type="EMBL" id="CABM01000005">
    <property type="protein sequence ID" value="CBH95494.1"/>
    <property type="molecule type" value="Genomic_DNA"/>
</dbReference>
<organism evidence="1">
    <name type="scientific">mine drainage metagenome</name>
    <dbReference type="NCBI Taxonomy" id="410659"/>
    <lineage>
        <taxon>unclassified sequences</taxon>
        <taxon>metagenomes</taxon>
        <taxon>ecological metagenomes</taxon>
    </lineage>
</organism>
<comment type="caution">
    <text evidence="1">The sequence shown here is derived from an EMBL/GenBank/DDBJ whole genome shotgun (WGS) entry which is preliminary data.</text>
</comment>